<dbReference type="EMBL" id="CM047587">
    <property type="protein sequence ID" value="KAI9907548.1"/>
    <property type="molecule type" value="Genomic_DNA"/>
</dbReference>
<gene>
    <name evidence="1" type="ORF">PsorP6_016221</name>
</gene>
<organism evidence="1 2">
    <name type="scientific">Peronosclerospora sorghi</name>
    <dbReference type="NCBI Taxonomy" id="230839"/>
    <lineage>
        <taxon>Eukaryota</taxon>
        <taxon>Sar</taxon>
        <taxon>Stramenopiles</taxon>
        <taxon>Oomycota</taxon>
        <taxon>Peronosporomycetes</taxon>
        <taxon>Peronosporales</taxon>
        <taxon>Peronosporaceae</taxon>
        <taxon>Peronosclerospora</taxon>
    </lineage>
</organism>
<sequence>MFKENGTKPPAIFKRRHRHDRPARLRVHQGATAGGLGLPVLFQWERLQVEERMHERCVATGVVPERVVDSVKSPVEPRVLDHMY</sequence>
<protein>
    <submittedName>
        <fullName evidence="1">Uncharacterized protein</fullName>
    </submittedName>
</protein>
<evidence type="ECO:0000313" key="2">
    <source>
        <dbReference type="Proteomes" id="UP001163321"/>
    </source>
</evidence>
<evidence type="ECO:0000313" key="1">
    <source>
        <dbReference type="EMBL" id="KAI9907548.1"/>
    </source>
</evidence>
<keyword evidence="2" id="KW-1185">Reference proteome</keyword>
<name>A0ACC0VPA0_9STRA</name>
<comment type="caution">
    <text evidence="1">The sequence shown here is derived from an EMBL/GenBank/DDBJ whole genome shotgun (WGS) entry which is preliminary data.</text>
</comment>
<proteinExistence type="predicted"/>
<dbReference type="Proteomes" id="UP001163321">
    <property type="component" value="Chromosome 8"/>
</dbReference>
<accession>A0ACC0VPA0</accession>
<reference evidence="1 2" key="1">
    <citation type="journal article" date="2022" name="bioRxiv">
        <title>The genome of the oomycete Peronosclerospora sorghi, a cosmopolitan pathogen of maize and sorghum, is inflated with dispersed pseudogenes.</title>
        <authorList>
            <person name="Fletcher K."/>
            <person name="Martin F."/>
            <person name="Isakeit T."/>
            <person name="Cavanaugh K."/>
            <person name="Magill C."/>
            <person name="Michelmore R."/>
        </authorList>
    </citation>
    <scope>NUCLEOTIDE SEQUENCE [LARGE SCALE GENOMIC DNA]</scope>
    <source>
        <strain evidence="1">P6</strain>
    </source>
</reference>